<evidence type="ECO:0000313" key="3">
    <source>
        <dbReference type="Proteomes" id="UP000220605"/>
    </source>
</evidence>
<organism evidence="2 3">
    <name type="scientific">Plasmodium vivax</name>
    <name type="common">malaria parasite P. vivax</name>
    <dbReference type="NCBI Taxonomy" id="5855"/>
    <lineage>
        <taxon>Eukaryota</taxon>
        <taxon>Sar</taxon>
        <taxon>Alveolata</taxon>
        <taxon>Apicomplexa</taxon>
        <taxon>Aconoidasida</taxon>
        <taxon>Haemosporida</taxon>
        <taxon>Plasmodiidae</taxon>
        <taxon>Plasmodium</taxon>
        <taxon>Plasmodium (Plasmodium)</taxon>
    </lineage>
</organism>
<sequence>MDKVVDSVFNLLRDDVEFRKISKLFMLHNVIDVSIMEKFSSDKICKGCTMKDTTIRKFCCNIKEILEDWNEKCKEFMLDCEKCNDYFIYWLYGKIKNSDLSVDEIKNLYSVMKKAWKIKSFSGLCNIKQEFVVDKGVIKYKKELYDFLEYYEYIKKRIENKPHSSTEFCEYIWYAFEIYKKMHSDFNSYYYGSYDKEIKKFKNVFADVRKESEYVEKKCAKNNLNLVFDKTKNVIRLIKENETKEDVRNKFDLFHSSEKGFLEKNSSLFKFYSELNKYYVERLTANCGTSGDTYIKENHDFCNMWHSIQEILKDWNRGTLQFKNLTYNKKCDYLNYWLYDKVKDNNDTRNIIPFLYAIRQLFTGKGYCNSKRYEFLAEQLENKKILHDFVEYYDFIKVKLTTLGDTEREKYCEHMKVFFDLYKDMEQNKNLSQGYIDEIKHFKAKFYGNIDELNFINSKCPGKCLNYIFTDKYKTFCSSDQGQNRADLSDGSELCRNENSFTAHYSSDEKKFQDFIPNDSDLDKAYKELDKEDTNVYYKQYCEEIKFFECQHKGVSNICHKLVKNLIHLSEMPKDTKRDERCYLLKHWLYRELRKIFRSNLNDVSKEPVITKLKEVFFYINNKYFPDSPCYCYFDDTMDKWKDDKQLHDYFQIYEKIEENIKSSNNSCNKYFDYLSSINELYKKYIGECCYCFKSENCTDICPGYFKCDEKFNPYNLYLQLKCTGEPPKYFEKVDKPLGIDHYVITESQKYALLPYRLTSDPFYMMAFYVLGVLGIFMTFFVFYKFTPLGNFMHKRGNTNRNQLIEAYEQELAQNSLRNNNVNRNQRRIQLAYSA</sequence>
<dbReference type="EMBL" id="LT635612">
    <property type="protein sequence ID" value="VUZ93037.1"/>
    <property type="molecule type" value="Genomic_DNA"/>
</dbReference>
<dbReference type="AlphaFoldDB" id="A0A564ZMX0"/>
<name>A0A564ZMX0_PLAVI</name>
<accession>A0A564ZMX0</accession>
<proteinExistence type="predicted"/>
<dbReference type="Pfam" id="PF05795">
    <property type="entry name" value="Plasmodium_Vir"/>
    <property type="match status" value="4"/>
</dbReference>
<feature type="transmembrane region" description="Helical" evidence="1">
    <location>
        <begin position="763"/>
        <end position="786"/>
    </location>
</feature>
<protein>
    <submittedName>
        <fullName evidence="2">VIR protein</fullName>
    </submittedName>
</protein>
<dbReference type="VEuPathDB" id="PlasmoDB:PVP01_0101600"/>
<dbReference type="VEuPathDB" id="PlasmoDB:PVX_003490"/>
<evidence type="ECO:0000256" key="1">
    <source>
        <dbReference type="SAM" id="Phobius"/>
    </source>
</evidence>
<keyword evidence="1" id="KW-0812">Transmembrane</keyword>
<keyword evidence="1" id="KW-0472">Membrane</keyword>
<dbReference type="Proteomes" id="UP000220605">
    <property type="component" value="Chromosome 1"/>
</dbReference>
<gene>
    <name evidence="2" type="ORF">PVP01_0101600</name>
</gene>
<evidence type="ECO:0000313" key="2">
    <source>
        <dbReference type="EMBL" id="VUZ93037.1"/>
    </source>
</evidence>
<dbReference type="InterPro" id="IPR008780">
    <property type="entry name" value="Plasmodium_Vir"/>
</dbReference>
<reference evidence="3" key="1">
    <citation type="submission" date="2016-07" db="EMBL/GenBank/DDBJ databases">
        <authorList>
            <consortium name="Pathogen Informatics"/>
        </authorList>
    </citation>
    <scope>NUCLEOTIDE SEQUENCE [LARGE SCALE GENOMIC DNA]</scope>
</reference>
<dbReference type="VEuPathDB" id="PlasmoDB:PVPAM_010014500"/>
<dbReference type="VEuPathDB" id="PlasmoDB:PVW1_010005800"/>
<dbReference type="OrthoDB" id="381600at2759"/>
<keyword evidence="1" id="KW-1133">Transmembrane helix</keyword>